<keyword evidence="2" id="KW-0806">Transcription termination</keyword>
<keyword evidence="2" id="KW-0805">Transcription regulation</keyword>
<name>A0A5J5AB55_9ASTE</name>
<dbReference type="PANTHER" id="PTHR13068">
    <property type="entry name" value="CGI-12 PROTEIN-RELATED"/>
    <property type="match status" value="1"/>
</dbReference>
<feature type="domain" description="RNase H type-1" evidence="4">
    <location>
        <begin position="32"/>
        <end position="90"/>
    </location>
</feature>
<gene>
    <name evidence="5" type="ORF">F0562_034811</name>
</gene>
<dbReference type="OrthoDB" id="637682at2759"/>
<dbReference type="SMART" id="SM00733">
    <property type="entry name" value="Mterf"/>
    <property type="match status" value="3"/>
</dbReference>
<dbReference type="Proteomes" id="UP000325577">
    <property type="component" value="Linkage Group LG21"/>
</dbReference>
<evidence type="ECO:0000256" key="1">
    <source>
        <dbReference type="ARBA" id="ARBA00007692"/>
    </source>
</evidence>
<evidence type="ECO:0000313" key="5">
    <source>
        <dbReference type="EMBL" id="KAA8527474.1"/>
    </source>
</evidence>
<protein>
    <recommendedName>
        <fullName evidence="4">RNase H type-1 domain-containing protein</fullName>
    </recommendedName>
</protein>
<accession>A0A5J5AB55</accession>
<sequence>MFVGEINQGSYVLALSERDSVGGVIRDTGLLCSAAHAEALAILYGLLFAKDIGIYEIILKSGGLSVLKSVVNLSDDMSELANITTEAKKGKKFKVTKTTEEVKKMDFNPVRVKFVTAIHALRAMSKSVWKKKMEVFKKWGLSEDEVLVAFGKHPWCMMTSEDKITGVMDFFVNKMGWESSIVAKRPGLLTLSLEKRIVPRCLVYQVLLSKGLIKEDFSLATMLEYPEKLFLKKVTSCCDEEAPELLKFYQEKLDLSK</sequence>
<dbReference type="GO" id="GO:0004523">
    <property type="term" value="F:RNA-DNA hybrid ribonuclease activity"/>
    <property type="evidence" value="ECO:0007669"/>
    <property type="project" value="InterPro"/>
</dbReference>
<dbReference type="InterPro" id="IPR002156">
    <property type="entry name" value="RNaseH_domain"/>
</dbReference>
<reference evidence="5 6" key="1">
    <citation type="submission" date="2019-09" db="EMBL/GenBank/DDBJ databases">
        <title>A chromosome-level genome assembly of the Chinese tupelo Nyssa sinensis.</title>
        <authorList>
            <person name="Yang X."/>
            <person name="Kang M."/>
            <person name="Yang Y."/>
            <person name="Xiong H."/>
            <person name="Wang M."/>
            <person name="Zhang Z."/>
            <person name="Wang Z."/>
            <person name="Wu H."/>
            <person name="Ma T."/>
            <person name="Liu J."/>
            <person name="Xi Z."/>
        </authorList>
    </citation>
    <scope>NUCLEOTIDE SEQUENCE [LARGE SCALE GENOMIC DNA]</scope>
    <source>
        <strain evidence="5">J267</strain>
        <tissue evidence="5">Leaf</tissue>
    </source>
</reference>
<evidence type="ECO:0000259" key="4">
    <source>
        <dbReference type="Pfam" id="PF13456"/>
    </source>
</evidence>
<organism evidence="5 6">
    <name type="scientific">Nyssa sinensis</name>
    <dbReference type="NCBI Taxonomy" id="561372"/>
    <lineage>
        <taxon>Eukaryota</taxon>
        <taxon>Viridiplantae</taxon>
        <taxon>Streptophyta</taxon>
        <taxon>Embryophyta</taxon>
        <taxon>Tracheophyta</taxon>
        <taxon>Spermatophyta</taxon>
        <taxon>Magnoliopsida</taxon>
        <taxon>eudicotyledons</taxon>
        <taxon>Gunneridae</taxon>
        <taxon>Pentapetalae</taxon>
        <taxon>asterids</taxon>
        <taxon>Cornales</taxon>
        <taxon>Nyssaceae</taxon>
        <taxon>Nyssa</taxon>
    </lineage>
</organism>
<dbReference type="InterPro" id="IPR038538">
    <property type="entry name" value="MTERF_sf"/>
</dbReference>
<dbReference type="GO" id="GO:0006353">
    <property type="term" value="P:DNA-templated transcription termination"/>
    <property type="evidence" value="ECO:0007669"/>
    <property type="project" value="UniProtKB-KW"/>
</dbReference>
<evidence type="ECO:0000256" key="3">
    <source>
        <dbReference type="ARBA" id="ARBA00022946"/>
    </source>
</evidence>
<dbReference type="Pfam" id="PF13456">
    <property type="entry name" value="RVT_3"/>
    <property type="match status" value="1"/>
</dbReference>
<dbReference type="AlphaFoldDB" id="A0A5J5AB55"/>
<keyword evidence="3" id="KW-0809">Transit peptide</keyword>
<dbReference type="Pfam" id="PF02536">
    <property type="entry name" value="mTERF"/>
    <property type="match status" value="1"/>
</dbReference>
<evidence type="ECO:0000313" key="6">
    <source>
        <dbReference type="Proteomes" id="UP000325577"/>
    </source>
</evidence>
<keyword evidence="6" id="KW-1185">Reference proteome</keyword>
<dbReference type="InterPro" id="IPR003690">
    <property type="entry name" value="MTERF"/>
</dbReference>
<dbReference type="Gene3D" id="1.25.70.10">
    <property type="entry name" value="Transcription termination factor 3, mitochondrial"/>
    <property type="match status" value="1"/>
</dbReference>
<evidence type="ECO:0000256" key="2">
    <source>
        <dbReference type="ARBA" id="ARBA00022472"/>
    </source>
</evidence>
<dbReference type="EMBL" id="CM018045">
    <property type="protein sequence ID" value="KAA8527474.1"/>
    <property type="molecule type" value="Genomic_DNA"/>
</dbReference>
<dbReference type="FunFam" id="1.25.70.10:FF:000001">
    <property type="entry name" value="Mitochondrial transcription termination factor-like"/>
    <property type="match status" value="1"/>
</dbReference>
<dbReference type="PANTHER" id="PTHR13068:SF166">
    <property type="entry name" value="TRANSCRIPTION TERMINATION FACTOR MTERF15, MITOCHONDRIAL-LIKE"/>
    <property type="match status" value="1"/>
</dbReference>
<proteinExistence type="inferred from homology"/>
<keyword evidence="2" id="KW-0804">Transcription</keyword>
<dbReference type="GO" id="GO:0003676">
    <property type="term" value="F:nucleic acid binding"/>
    <property type="evidence" value="ECO:0007669"/>
    <property type="project" value="InterPro"/>
</dbReference>
<comment type="similarity">
    <text evidence="1">Belongs to the mTERF family.</text>
</comment>